<gene>
    <name evidence="3" type="ORF">ACTOB_006281</name>
</gene>
<accession>A0ABY8W8U1</accession>
<feature type="transmembrane region" description="Helical" evidence="2">
    <location>
        <begin position="46"/>
        <end position="66"/>
    </location>
</feature>
<keyword evidence="4" id="KW-1185">Reference proteome</keyword>
<dbReference type="Proteomes" id="UP001240150">
    <property type="component" value="Chromosome"/>
</dbReference>
<protein>
    <recommendedName>
        <fullName evidence="5">DUF2637 domain-containing protein</fullName>
    </recommendedName>
</protein>
<sequence length="229" mass="24443">MSRTERAERVVLVLILLGVGGAAAWVSFTHTKDWTLAHSPAETPEAFGWVNSAVADLVPVAALLEIRRRRRVGQKFRYPLFLVFAAGGLSLAAQLAVAEPSISGRVLSSIPAVAFMALTKLVLSGSGGTPETAPVVAEDQDVTGYVAPGRPEPFPRGDLQAPQEEAEQAEPVAVDRPKRPRVRRPIDVTRRLVDDLLTAEPTLTQAELGDRLGLSARRVRAVLASSGAS</sequence>
<evidence type="ECO:0000313" key="4">
    <source>
        <dbReference type="Proteomes" id="UP001240150"/>
    </source>
</evidence>
<feature type="region of interest" description="Disordered" evidence="1">
    <location>
        <begin position="149"/>
        <end position="174"/>
    </location>
</feature>
<proteinExistence type="predicted"/>
<dbReference type="EMBL" id="CP126980">
    <property type="protein sequence ID" value="WIM94266.1"/>
    <property type="molecule type" value="Genomic_DNA"/>
</dbReference>
<keyword evidence="2" id="KW-0812">Transmembrane</keyword>
<organism evidence="3 4">
    <name type="scientific">Actinoplanes oblitus</name>
    <dbReference type="NCBI Taxonomy" id="3040509"/>
    <lineage>
        <taxon>Bacteria</taxon>
        <taxon>Bacillati</taxon>
        <taxon>Actinomycetota</taxon>
        <taxon>Actinomycetes</taxon>
        <taxon>Micromonosporales</taxon>
        <taxon>Micromonosporaceae</taxon>
        <taxon>Actinoplanes</taxon>
    </lineage>
</organism>
<evidence type="ECO:0000256" key="2">
    <source>
        <dbReference type="SAM" id="Phobius"/>
    </source>
</evidence>
<evidence type="ECO:0000313" key="3">
    <source>
        <dbReference type="EMBL" id="WIM94266.1"/>
    </source>
</evidence>
<evidence type="ECO:0008006" key="5">
    <source>
        <dbReference type="Google" id="ProtNLM"/>
    </source>
</evidence>
<reference evidence="3 4" key="1">
    <citation type="submission" date="2023-06" db="EMBL/GenBank/DDBJ databases">
        <authorList>
            <person name="Yushchuk O."/>
            <person name="Binda E."/>
            <person name="Ruckert-Reed C."/>
            <person name="Fedorenko V."/>
            <person name="Kalinowski J."/>
            <person name="Marinelli F."/>
        </authorList>
    </citation>
    <scope>NUCLEOTIDE SEQUENCE [LARGE SCALE GENOMIC DNA]</scope>
    <source>
        <strain evidence="3 4">NRRL 3884</strain>
    </source>
</reference>
<feature type="transmembrane region" description="Helical" evidence="2">
    <location>
        <begin position="78"/>
        <end position="96"/>
    </location>
</feature>
<keyword evidence="2" id="KW-1133">Transmembrane helix</keyword>
<dbReference type="RefSeq" id="WP_284915469.1">
    <property type="nucleotide sequence ID" value="NZ_CP126980.1"/>
</dbReference>
<keyword evidence="2" id="KW-0472">Membrane</keyword>
<evidence type="ECO:0000256" key="1">
    <source>
        <dbReference type="SAM" id="MobiDB-lite"/>
    </source>
</evidence>
<name>A0ABY8W8U1_9ACTN</name>